<dbReference type="SUPFAM" id="SSF56219">
    <property type="entry name" value="DNase I-like"/>
    <property type="match status" value="1"/>
</dbReference>
<evidence type="ECO:0000313" key="2">
    <source>
        <dbReference type="EMBL" id="CAB3982124.1"/>
    </source>
</evidence>
<dbReference type="OrthoDB" id="6762350at2759"/>
<gene>
    <name evidence="2" type="ORF">PACLA_8A068187</name>
</gene>
<reference evidence="2" key="1">
    <citation type="submission" date="2020-04" db="EMBL/GenBank/DDBJ databases">
        <authorList>
            <person name="Alioto T."/>
            <person name="Alioto T."/>
            <person name="Gomez Garrido J."/>
        </authorList>
    </citation>
    <scope>NUCLEOTIDE SEQUENCE</scope>
    <source>
        <strain evidence="2">A484AB</strain>
    </source>
</reference>
<feature type="domain" description="Endonuclease/exonuclease/phosphatase" evidence="1">
    <location>
        <begin position="136"/>
        <end position="207"/>
    </location>
</feature>
<protein>
    <recommendedName>
        <fullName evidence="1">Endonuclease/exonuclease/phosphatase domain-containing protein</fullName>
    </recommendedName>
</protein>
<dbReference type="Gene3D" id="3.60.10.10">
    <property type="entry name" value="Endonuclease/exonuclease/phosphatase"/>
    <property type="match status" value="1"/>
</dbReference>
<evidence type="ECO:0000259" key="1">
    <source>
        <dbReference type="Pfam" id="PF03372"/>
    </source>
</evidence>
<name>A0A7D9HE39_PARCT</name>
<organism evidence="2 3">
    <name type="scientific">Paramuricea clavata</name>
    <name type="common">Red gorgonian</name>
    <name type="synonym">Violescent sea-whip</name>
    <dbReference type="NCBI Taxonomy" id="317549"/>
    <lineage>
        <taxon>Eukaryota</taxon>
        <taxon>Metazoa</taxon>
        <taxon>Cnidaria</taxon>
        <taxon>Anthozoa</taxon>
        <taxon>Octocorallia</taxon>
        <taxon>Malacalcyonacea</taxon>
        <taxon>Plexauridae</taxon>
        <taxon>Paramuricea</taxon>
    </lineage>
</organism>
<sequence length="209" mass="23128">MVNENAFSTLKTDVCITSSGCSPETNNSHENVNQPTMDLDLDPPVSEINNHSKESIEAVQLSISVTKERAATPITQATNDNSNIEPNVGKSFVLAPPHVNIQIVNSREKTLTAITKEHVPKPLSDMQRLKLRIAHLNVRSIKNRNHLIQVRELMKEKNYDILALSESWLNSTVTNAEVEIEGFKLTRLDRLGKTGGGVCVYSKSNVSIT</sequence>
<evidence type="ECO:0000313" key="3">
    <source>
        <dbReference type="Proteomes" id="UP001152795"/>
    </source>
</evidence>
<dbReference type="GO" id="GO:0003824">
    <property type="term" value="F:catalytic activity"/>
    <property type="evidence" value="ECO:0007669"/>
    <property type="project" value="InterPro"/>
</dbReference>
<dbReference type="InterPro" id="IPR005135">
    <property type="entry name" value="Endo/exonuclease/phosphatase"/>
</dbReference>
<dbReference type="InterPro" id="IPR036691">
    <property type="entry name" value="Endo/exonu/phosph_ase_sf"/>
</dbReference>
<accession>A0A7D9HE39</accession>
<dbReference type="Proteomes" id="UP001152795">
    <property type="component" value="Unassembled WGS sequence"/>
</dbReference>
<keyword evidence="3" id="KW-1185">Reference proteome</keyword>
<dbReference type="EMBL" id="CACRXK020000469">
    <property type="protein sequence ID" value="CAB3982124.1"/>
    <property type="molecule type" value="Genomic_DNA"/>
</dbReference>
<dbReference type="AlphaFoldDB" id="A0A7D9HE39"/>
<proteinExistence type="predicted"/>
<comment type="caution">
    <text evidence="2">The sequence shown here is derived from an EMBL/GenBank/DDBJ whole genome shotgun (WGS) entry which is preliminary data.</text>
</comment>
<dbReference type="Pfam" id="PF03372">
    <property type="entry name" value="Exo_endo_phos"/>
    <property type="match status" value="1"/>
</dbReference>